<evidence type="ECO:0000313" key="2">
    <source>
        <dbReference type="Proteomes" id="UP001218218"/>
    </source>
</evidence>
<organism evidence="1 2">
    <name type="scientific">Mycena albidolilacea</name>
    <dbReference type="NCBI Taxonomy" id="1033008"/>
    <lineage>
        <taxon>Eukaryota</taxon>
        <taxon>Fungi</taxon>
        <taxon>Dikarya</taxon>
        <taxon>Basidiomycota</taxon>
        <taxon>Agaricomycotina</taxon>
        <taxon>Agaricomycetes</taxon>
        <taxon>Agaricomycetidae</taxon>
        <taxon>Agaricales</taxon>
        <taxon>Marasmiineae</taxon>
        <taxon>Mycenaceae</taxon>
        <taxon>Mycena</taxon>
    </lineage>
</organism>
<name>A0AAD6YWK6_9AGAR</name>
<dbReference type="Proteomes" id="UP001218218">
    <property type="component" value="Unassembled WGS sequence"/>
</dbReference>
<sequence>MFHHRPIDDAHAWSQLRDDFRAIGHPKLDVSPRASHRAPAHGTPAPMPLRALAALELGTTCPGLLTPSPCARPLDHAASALAAAAPSPRASDPGGYGVTGLPRLDASALTPSPGQHCAMASLGAGRGTTLTSCCTHTRSQHPHLCPLAPDSPAVRFTPAFAYEAVRYAVEKALAPPSASRPALPRRQ</sequence>
<protein>
    <submittedName>
        <fullName evidence="1">Uncharacterized protein</fullName>
    </submittedName>
</protein>
<gene>
    <name evidence="1" type="ORF">DFH08DRAFT_979453</name>
</gene>
<comment type="caution">
    <text evidence="1">The sequence shown here is derived from an EMBL/GenBank/DDBJ whole genome shotgun (WGS) entry which is preliminary data.</text>
</comment>
<dbReference type="EMBL" id="JARIHO010000157">
    <property type="protein sequence ID" value="KAJ7300650.1"/>
    <property type="molecule type" value="Genomic_DNA"/>
</dbReference>
<dbReference type="AlphaFoldDB" id="A0AAD6YWK6"/>
<reference evidence="1" key="1">
    <citation type="submission" date="2023-03" db="EMBL/GenBank/DDBJ databases">
        <title>Massive genome expansion in bonnet fungi (Mycena s.s.) driven by repeated elements and novel gene families across ecological guilds.</title>
        <authorList>
            <consortium name="Lawrence Berkeley National Laboratory"/>
            <person name="Harder C.B."/>
            <person name="Miyauchi S."/>
            <person name="Viragh M."/>
            <person name="Kuo A."/>
            <person name="Thoen E."/>
            <person name="Andreopoulos B."/>
            <person name="Lu D."/>
            <person name="Skrede I."/>
            <person name="Drula E."/>
            <person name="Henrissat B."/>
            <person name="Morin E."/>
            <person name="Kohler A."/>
            <person name="Barry K."/>
            <person name="LaButti K."/>
            <person name="Morin E."/>
            <person name="Salamov A."/>
            <person name="Lipzen A."/>
            <person name="Mereny Z."/>
            <person name="Hegedus B."/>
            <person name="Baldrian P."/>
            <person name="Stursova M."/>
            <person name="Weitz H."/>
            <person name="Taylor A."/>
            <person name="Grigoriev I.V."/>
            <person name="Nagy L.G."/>
            <person name="Martin F."/>
            <person name="Kauserud H."/>
        </authorList>
    </citation>
    <scope>NUCLEOTIDE SEQUENCE</scope>
    <source>
        <strain evidence="1">CBHHK002</strain>
    </source>
</reference>
<accession>A0AAD6YWK6</accession>
<evidence type="ECO:0000313" key="1">
    <source>
        <dbReference type="EMBL" id="KAJ7300650.1"/>
    </source>
</evidence>
<proteinExistence type="predicted"/>
<keyword evidence="2" id="KW-1185">Reference proteome</keyword>